<feature type="domain" description="Fibronectin type-III" evidence="3">
    <location>
        <begin position="1077"/>
        <end position="1180"/>
    </location>
</feature>
<feature type="domain" description="Fibronectin type-III" evidence="3">
    <location>
        <begin position="566"/>
        <end position="692"/>
    </location>
</feature>
<name>A0A1Q9EUY3_SYMMI</name>
<dbReference type="EMBL" id="LSRX01000062">
    <property type="protein sequence ID" value="OLQ11242.1"/>
    <property type="molecule type" value="Genomic_DNA"/>
</dbReference>
<dbReference type="CDD" id="cd00063">
    <property type="entry name" value="FN3"/>
    <property type="match status" value="9"/>
</dbReference>
<dbReference type="PANTHER" id="PTHR13817">
    <property type="entry name" value="TITIN"/>
    <property type="match status" value="1"/>
</dbReference>
<dbReference type="OMA" id="HANSIAK"/>
<dbReference type="SUPFAM" id="SSF49265">
    <property type="entry name" value="Fibronectin type III"/>
    <property type="match status" value="7"/>
</dbReference>
<feature type="domain" description="Fibronectin type-III" evidence="3">
    <location>
        <begin position="1181"/>
        <end position="1309"/>
    </location>
</feature>
<protein>
    <submittedName>
        <fullName evidence="4">Fibronectin type-III domain-containing protein 3A</fullName>
    </submittedName>
</protein>
<dbReference type="Pfam" id="PF00041">
    <property type="entry name" value="fn3"/>
    <property type="match status" value="3"/>
</dbReference>
<evidence type="ECO:0000313" key="4">
    <source>
        <dbReference type="EMBL" id="OLQ11242.1"/>
    </source>
</evidence>
<comment type="caution">
    <text evidence="4">The sequence shown here is derived from an EMBL/GenBank/DDBJ whole genome shotgun (WGS) entry which is preliminary data.</text>
</comment>
<dbReference type="InterPro" id="IPR003961">
    <property type="entry name" value="FN3_dom"/>
</dbReference>
<proteinExistence type="predicted"/>
<accession>A0A1Q9EUY3</accession>
<organism evidence="4 5">
    <name type="scientific">Symbiodinium microadriaticum</name>
    <name type="common">Dinoflagellate</name>
    <name type="synonym">Zooxanthella microadriatica</name>
    <dbReference type="NCBI Taxonomy" id="2951"/>
    <lineage>
        <taxon>Eukaryota</taxon>
        <taxon>Sar</taxon>
        <taxon>Alveolata</taxon>
        <taxon>Dinophyceae</taxon>
        <taxon>Suessiales</taxon>
        <taxon>Symbiodiniaceae</taxon>
        <taxon>Symbiodinium</taxon>
    </lineage>
</organism>
<dbReference type="OrthoDB" id="448929at2759"/>
<dbReference type="PROSITE" id="PS50853">
    <property type="entry name" value="FN3"/>
    <property type="match status" value="5"/>
</dbReference>
<sequence length="1615" mass="180259">MQERTKTTFIMEVEDKAENHGSIVFRYELRYDFDPQMLNPVLVSGPMACSRQAGSQGCRIFQHVVNGLQKRGPYYFQSRCWNAAGPSRWSPLSVPLLLLVSEPARLAAVTLVEADSCESLIVEYRQAGDLGATFGGGVDEYELRYARKEAYLDDPDAGQLAPAVGRSPHQVSLMRWPAPPHGEQPPVRVAGLITGRKYVFQVRAVSAFGHGPWSFVSDKFQTLPSRPERPEAINVEKGALNPFSAKLKMFLPEANGSPVTGCRLLYLGPNWTNRPAATEWKELKIVEFDDCEIQQIPVEDPDFATDPFVHIWEFTVLHLEPGASYRFKFSCLNAIGESEMSDVSNVVTTMPTVPDKCTAPYLASEEDAEPYRVTFHWQEPHHGGSDIQFYTLMWASNIRFQGYKVVENITETHYCLDNMEPNMKFYLRIAATNGVGQGKFSDCIPHLAHGVIATIPRVPSVVPALQGEPIKDKGGAVHLSWAKPEQDGGCMITRYRVSFSEYEDFSSSKEVNLKAMRAANLYELKPEALYYFKVSAVNAVGQGEYSEPATVVTNPMPPEKFIRPRTPEPPQVEVKEAEDGGHSLTVRWSIPETYDNRVGFIYDQEKQTHMITHYSIYLQGGYPSPDVNEHEELREDFPQARTKKTVPKNGHNVTEFAGLVPGRYYHATVKAFSAAGESDWSLPSEVVRSPPGRPDPVREVNVTGTTHNTVSIAWPSPSGNGECVVGFHVRWREIRVLRGWNNGKPACPADSDEMTGQYEEVNQWLDEAEVPFYDAVATEAEKEVSPALRRLSRRSSVLGGVVHEYVITGLQPARMFVHARLRDCSKSLGLAPEAATINDVSFHWIAPRYLGGENLLGYEVRWIPNTVGYDVPSSSDAFFAEGATEVVLGPDCREWVAKGLHPGDAALPIVRAYNEIGYSEWSRMPFQEEVEALSSKPDTPEAMTTPPRIERTVNFLDHRPYSLKVAWECPDLMGRPIQFFKLRLFRADTEDDLKAIREAGHVPPPPPSDEPLEFKVERPKDRDWTMGETIQLVNLHQGMIPGTPYIAYVRATSEVGDAKGWGVPSASHLAPADYPSKPEPPTCPWQWPTALEVHWTEPWTQGSDLESVEFFYSKWEDHSQNAFKVPDDVVHQTFDEKQIHVAALEYATTYYFKYRVKNAVGWSEWSEISQGFLTGACRPAPPKKPELEHIDMEQLIFKWNRPNSHGCPIDRYEVFLADQDRVAKVKKLVDDLNECSTSEEQKQLLDDLPVKDFHEIKVEEFANPALPDHIFEGLLGGLPYAVAVRAHNLEGWSDWSPPLDDIVSPTAAPEEPPAPWLIEAGKDSLRVGFSLPYDNGDIITRAEVAWFRLAGPMERHIALGGKVTVPAAAHKKEDEEGDATVDIPPEVERAKPEDYGGSWEALLTGLAPGTEYEVQVTCINSHGNGPYSIGMIMVSSAGVPDMPGKIRHANSIAKAPVEEDEFAALAIAGGNFDRGISNFSNLSDLEAPPTPHSSEDEESDGAMQTVPENEEVLLPPSATAGGAVFFTRTHMLQSSDEVVSLGSQTRRRNRWNFLSDPCTSVSQRPPNDSLQFQLLAPQRKCSLLSPWKMWAKTIESAERRNSSNFLRVVRVCRGM</sequence>
<evidence type="ECO:0000256" key="2">
    <source>
        <dbReference type="SAM" id="MobiDB-lite"/>
    </source>
</evidence>
<dbReference type="Gene3D" id="2.60.40.10">
    <property type="entry name" value="Immunoglobulins"/>
    <property type="match status" value="10"/>
</dbReference>
<gene>
    <name evidence="4" type="primary">FNDC3A</name>
    <name evidence="4" type="ORF">AK812_SmicGene4929</name>
</gene>
<dbReference type="InterPro" id="IPR036116">
    <property type="entry name" value="FN3_sf"/>
</dbReference>
<dbReference type="PANTHER" id="PTHR13817:SF73">
    <property type="entry name" value="FIBRONECTIN TYPE-III DOMAIN-CONTAINING PROTEIN"/>
    <property type="match status" value="1"/>
</dbReference>
<keyword evidence="5" id="KW-1185">Reference proteome</keyword>
<evidence type="ECO:0000259" key="3">
    <source>
        <dbReference type="PROSITE" id="PS50853"/>
    </source>
</evidence>
<dbReference type="SMART" id="SM00060">
    <property type="entry name" value="FN3"/>
    <property type="match status" value="10"/>
</dbReference>
<feature type="domain" description="Fibronectin type-III" evidence="3">
    <location>
        <begin position="359"/>
        <end position="451"/>
    </location>
</feature>
<evidence type="ECO:0000313" key="5">
    <source>
        <dbReference type="Proteomes" id="UP000186817"/>
    </source>
</evidence>
<keyword evidence="1" id="KW-0677">Repeat</keyword>
<reference evidence="4 5" key="1">
    <citation type="submission" date="2016-02" db="EMBL/GenBank/DDBJ databases">
        <title>Genome analysis of coral dinoflagellate symbionts highlights evolutionary adaptations to a symbiotic lifestyle.</title>
        <authorList>
            <person name="Aranda M."/>
            <person name="Li Y."/>
            <person name="Liew Y.J."/>
            <person name="Baumgarten S."/>
            <person name="Simakov O."/>
            <person name="Wilson M."/>
            <person name="Piel J."/>
            <person name="Ashoor H."/>
            <person name="Bougouffa S."/>
            <person name="Bajic V.B."/>
            <person name="Ryu T."/>
            <person name="Ravasi T."/>
            <person name="Bayer T."/>
            <person name="Micklem G."/>
            <person name="Kim H."/>
            <person name="Bhak J."/>
            <person name="Lajeunesse T.C."/>
            <person name="Voolstra C.R."/>
        </authorList>
    </citation>
    <scope>NUCLEOTIDE SEQUENCE [LARGE SCALE GENOMIC DNA]</scope>
    <source>
        <strain evidence="4 5">CCMP2467</strain>
    </source>
</reference>
<feature type="domain" description="Fibronectin type-III" evidence="3">
    <location>
        <begin position="461"/>
        <end position="556"/>
    </location>
</feature>
<dbReference type="InterPro" id="IPR013783">
    <property type="entry name" value="Ig-like_fold"/>
</dbReference>
<evidence type="ECO:0000256" key="1">
    <source>
        <dbReference type="ARBA" id="ARBA00022737"/>
    </source>
</evidence>
<dbReference type="Proteomes" id="UP000186817">
    <property type="component" value="Unassembled WGS sequence"/>
</dbReference>
<feature type="region of interest" description="Disordered" evidence="2">
    <location>
        <begin position="1480"/>
        <end position="1505"/>
    </location>
</feature>
<dbReference type="InterPro" id="IPR050964">
    <property type="entry name" value="Striated_Muscle_Regulatory"/>
</dbReference>